<feature type="region of interest" description="Disordered" evidence="1">
    <location>
        <begin position="21"/>
        <end position="117"/>
    </location>
</feature>
<proteinExistence type="predicted"/>
<name>M2Q4K6_CERS8</name>
<accession>M2Q4K6</accession>
<reference evidence="2 3" key="1">
    <citation type="journal article" date="2012" name="Proc. Natl. Acad. Sci. U.S.A.">
        <title>Comparative genomics of Ceriporiopsis subvermispora and Phanerochaete chrysosporium provide insight into selective ligninolysis.</title>
        <authorList>
            <person name="Fernandez-Fueyo E."/>
            <person name="Ruiz-Duenas F.J."/>
            <person name="Ferreira P."/>
            <person name="Floudas D."/>
            <person name="Hibbett D.S."/>
            <person name="Canessa P."/>
            <person name="Larrondo L.F."/>
            <person name="James T.Y."/>
            <person name="Seelenfreund D."/>
            <person name="Lobos S."/>
            <person name="Polanco R."/>
            <person name="Tello M."/>
            <person name="Honda Y."/>
            <person name="Watanabe T."/>
            <person name="Watanabe T."/>
            <person name="Ryu J.S."/>
            <person name="Kubicek C.P."/>
            <person name="Schmoll M."/>
            <person name="Gaskell J."/>
            <person name="Hammel K.E."/>
            <person name="St John F.J."/>
            <person name="Vanden Wymelenberg A."/>
            <person name="Sabat G."/>
            <person name="Splinter BonDurant S."/>
            <person name="Syed K."/>
            <person name="Yadav J.S."/>
            <person name="Doddapaneni H."/>
            <person name="Subramanian V."/>
            <person name="Lavin J.L."/>
            <person name="Oguiza J.A."/>
            <person name="Perez G."/>
            <person name="Pisabarro A.G."/>
            <person name="Ramirez L."/>
            <person name="Santoyo F."/>
            <person name="Master E."/>
            <person name="Coutinho P.M."/>
            <person name="Henrissat B."/>
            <person name="Lombard V."/>
            <person name="Magnuson J.K."/>
            <person name="Kuees U."/>
            <person name="Hori C."/>
            <person name="Igarashi K."/>
            <person name="Samejima M."/>
            <person name="Held B.W."/>
            <person name="Barry K.W."/>
            <person name="LaButti K.M."/>
            <person name="Lapidus A."/>
            <person name="Lindquist E.A."/>
            <person name="Lucas S.M."/>
            <person name="Riley R."/>
            <person name="Salamov A.A."/>
            <person name="Hoffmeister D."/>
            <person name="Schwenk D."/>
            <person name="Hadar Y."/>
            <person name="Yarden O."/>
            <person name="de Vries R.P."/>
            <person name="Wiebenga A."/>
            <person name="Stenlid J."/>
            <person name="Eastwood D."/>
            <person name="Grigoriev I.V."/>
            <person name="Berka R.M."/>
            <person name="Blanchette R.A."/>
            <person name="Kersten P."/>
            <person name="Martinez A.T."/>
            <person name="Vicuna R."/>
            <person name="Cullen D."/>
        </authorList>
    </citation>
    <scope>NUCLEOTIDE SEQUENCE [LARGE SCALE GENOMIC DNA]</scope>
    <source>
        <strain evidence="2 3">B</strain>
    </source>
</reference>
<keyword evidence="3" id="KW-1185">Reference proteome</keyword>
<dbReference type="HOGENOM" id="CLU_1992354_0_0_1"/>
<evidence type="ECO:0000256" key="1">
    <source>
        <dbReference type="SAM" id="MobiDB-lite"/>
    </source>
</evidence>
<evidence type="ECO:0000313" key="3">
    <source>
        <dbReference type="Proteomes" id="UP000016930"/>
    </source>
</evidence>
<dbReference type="AlphaFoldDB" id="M2Q4K6"/>
<gene>
    <name evidence="2" type="ORF">CERSUDRAFT_100201</name>
</gene>
<dbReference type="EMBL" id="KB445816">
    <property type="protein sequence ID" value="EMD31738.1"/>
    <property type="molecule type" value="Genomic_DNA"/>
</dbReference>
<dbReference type="Proteomes" id="UP000016930">
    <property type="component" value="Unassembled WGS sequence"/>
</dbReference>
<organism evidence="2 3">
    <name type="scientific">Ceriporiopsis subvermispora (strain B)</name>
    <name type="common">White-rot fungus</name>
    <name type="synonym">Gelatoporia subvermispora</name>
    <dbReference type="NCBI Taxonomy" id="914234"/>
    <lineage>
        <taxon>Eukaryota</taxon>
        <taxon>Fungi</taxon>
        <taxon>Dikarya</taxon>
        <taxon>Basidiomycota</taxon>
        <taxon>Agaricomycotina</taxon>
        <taxon>Agaricomycetes</taxon>
        <taxon>Polyporales</taxon>
        <taxon>Gelatoporiaceae</taxon>
        <taxon>Gelatoporia</taxon>
    </lineage>
</organism>
<protein>
    <submittedName>
        <fullName evidence="2">Uncharacterized protein</fullName>
    </submittedName>
</protein>
<sequence>MKENGLVPNPPKGTVSVLLQGLRTRPSYFPPNDKAERTQGKMRTHMTVDSPGPEASHSVTPEHRSERGKHKQSKRLEQAGEPCRLLEDPQSTTRECMARPSPDAGSHPAASRPQQFDGLKICMVL</sequence>
<evidence type="ECO:0000313" key="2">
    <source>
        <dbReference type="EMBL" id="EMD31738.1"/>
    </source>
</evidence>